<keyword evidence="10" id="KW-1185">Reference proteome</keyword>
<evidence type="ECO:0000256" key="2">
    <source>
        <dbReference type="ARBA" id="ARBA00008683"/>
    </source>
</evidence>
<keyword evidence="4" id="KW-0378">Hydrolase</keyword>
<keyword evidence="5" id="KW-0720">Serine protease</keyword>
<dbReference type="InterPro" id="IPR002142">
    <property type="entry name" value="Peptidase_S49"/>
</dbReference>
<evidence type="ECO:0000256" key="3">
    <source>
        <dbReference type="ARBA" id="ARBA00022670"/>
    </source>
</evidence>
<dbReference type="PANTHER" id="PTHR33209:SF1">
    <property type="entry name" value="PEPTIDASE S49 DOMAIN-CONTAINING PROTEIN"/>
    <property type="match status" value="1"/>
</dbReference>
<dbReference type="Proteomes" id="UP001168380">
    <property type="component" value="Unassembled WGS sequence"/>
</dbReference>
<dbReference type="PANTHER" id="PTHR33209">
    <property type="entry name" value="PROTEASE 4"/>
    <property type="match status" value="1"/>
</dbReference>
<comment type="caution">
    <text evidence="9">The sequence shown here is derived from an EMBL/GenBank/DDBJ whole genome shotgun (WGS) entry which is preliminary data.</text>
</comment>
<evidence type="ECO:0000256" key="1">
    <source>
        <dbReference type="ARBA" id="ARBA00004370"/>
    </source>
</evidence>
<feature type="domain" description="Peptidase S49" evidence="8">
    <location>
        <begin position="135"/>
        <end position="289"/>
    </location>
</feature>
<dbReference type="InterPro" id="IPR004634">
    <property type="entry name" value="Pept_S49_pIV"/>
</dbReference>
<feature type="domain" description="Peptidase S49" evidence="8">
    <location>
        <begin position="390"/>
        <end position="540"/>
    </location>
</feature>
<keyword evidence="7" id="KW-0812">Transmembrane</keyword>
<dbReference type="Gene3D" id="6.20.330.10">
    <property type="match status" value="1"/>
</dbReference>
<dbReference type="NCBIfam" id="TIGR00706">
    <property type="entry name" value="SppA_dom"/>
    <property type="match status" value="1"/>
</dbReference>
<gene>
    <name evidence="9" type="primary">sppA</name>
    <name evidence="9" type="ORF">QWI16_07930</name>
</gene>
<dbReference type="RefSeq" id="WP_302712261.1">
    <property type="nucleotide sequence ID" value="NZ_JAULRT010000052.1"/>
</dbReference>
<dbReference type="InterPro" id="IPR047272">
    <property type="entry name" value="S49_SppA_C"/>
</dbReference>
<dbReference type="CDD" id="cd07023">
    <property type="entry name" value="S49_Sppa_N_C"/>
    <property type="match status" value="1"/>
</dbReference>
<dbReference type="InterPro" id="IPR047217">
    <property type="entry name" value="S49_SppA_67K_type_N"/>
</dbReference>
<keyword evidence="7" id="KW-1133">Transmembrane helix</keyword>
<keyword evidence="3" id="KW-0645">Protease</keyword>
<dbReference type="Gene3D" id="3.90.226.10">
    <property type="entry name" value="2-enoyl-CoA Hydratase, Chain A, domain 1"/>
    <property type="match status" value="3"/>
</dbReference>
<dbReference type="EMBL" id="JAULRT010000052">
    <property type="protein sequence ID" value="MDO3382101.1"/>
    <property type="molecule type" value="Genomic_DNA"/>
</dbReference>
<feature type="transmembrane region" description="Helical" evidence="7">
    <location>
        <begin position="27"/>
        <end position="45"/>
    </location>
</feature>
<keyword evidence="6 7" id="KW-0472">Membrane</keyword>
<evidence type="ECO:0000256" key="7">
    <source>
        <dbReference type="SAM" id="Phobius"/>
    </source>
</evidence>
<dbReference type="InterPro" id="IPR029045">
    <property type="entry name" value="ClpP/crotonase-like_dom_sf"/>
</dbReference>
<comment type="subcellular location">
    <subcellularLocation>
        <location evidence="1">Membrane</location>
    </subcellularLocation>
</comment>
<evidence type="ECO:0000256" key="4">
    <source>
        <dbReference type="ARBA" id="ARBA00022801"/>
    </source>
</evidence>
<reference evidence="9" key="1">
    <citation type="submission" date="2023-07" db="EMBL/GenBank/DDBJ databases">
        <title>Gilvimarinus algae sp. nov., isolated from the surface of Kelp.</title>
        <authorList>
            <person name="Sun Y.Y."/>
            <person name="Gong Y."/>
            <person name="Du Z.J."/>
        </authorList>
    </citation>
    <scope>NUCLEOTIDE SEQUENCE</scope>
    <source>
        <strain evidence="9">SDUM040014</strain>
    </source>
</reference>
<organism evidence="9 10">
    <name type="scientific">Gilvimarinus algae</name>
    <dbReference type="NCBI Taxonomy" id="3058037"/>
    <lineage>
        <taxon>Bacteria</taxon>
        <taxon>Pseudomonadati</taxon>
        <taxon>Pseudomonadota</taxon>
        <taxon>Gammaproteobacteria</taxon>
        <taxon>Cellvibrionales</taxon>
        <taxon>Cellvibrionaceae</taxon>
        <taxon>Gilvimarinus</taxon>
    </lineage>
</organism>
<dbReference type="NCBIfam" id="TIGR00705">
    <property type="entry name" value="SppA_67K"/>
    <property type="match status" value="1"/>
</dbReference>
<dbReference type="SUPFAM" id="SSF52096">
    <property type="entry name" value="ClpP/crotonase"/>
    <property type="match status" value="2"/>
</dbReference>
<evidence type="ECO:0000256" key="5">
    <source>
        <dbReference type="ARBA" id="ARBA00022825"/>
    </source>
</evidence>
<evidence type="ECO:0000313" key="10">
    <source>
        <dbReference type="Proteomes" id="UP001168380"/>
    </source>
</evidence>
<dbReference type="Pfam" id="PF01343">
    <property type="entry name" value="Peptidase_S49"/>
    <property type="match status" value="2"/>
</dbReference>
<accession>A0ABT8TDV5</accession>
<comment type="similarity">
    <text evidence="2">Belongs to the peptidase S49 family.</text>
</comment>
<evidence type="ECO:0000313" key="9">
    <source>
        <dbReference type="EMBL" id="MDO3382101.1"/>
    </source>
</evidence>
<evidence type="ECO:0000259" key="8">
    <source>
        <dbReference type="Pfam" id="PF01343"/>
    </source>
</evidence>
<name>A0ABT8TDV5_9GAMM</name>
<proteinExistence type="inferred from homology"/>
<protein>
    <submittedName>
        <fullName evidence="9">Signal peptide peptidase SppA</fullName>
    </submittedName>
</protein>
<dbReference type="InterPro" id="IPR004635">
    <property type="entry name" value="Pept_S49_SppA"/>
</dbReference>
<dbReference type="PIRSF" id="PIRSF001217">
    <property type="entry name" value="Protease_4_SppA"/>
    <property type="match status" value="1"/>
</dbReference>
<dbReference type="CDD" id="cd07018">
    <property type="entry name" value="S49_SppA_67K_type"/>
    <property type="match status" value="1"/>
</dbReference>
<evidence type="ECO:0000256" key="6">
    <source>
        <dbReference type="ARBA" id="ARBA00023136"/>
    </source>
</evidence>
<sequence length="609" mass="66450">MSNDKRKGPVLGFFSALWSGITWLRRTLANLLFILIIVIVVVALGQRETDVLPERFALHLTPHGQLVDQRQPVDPLAALAGNDSRHGETLVRDLVHAINRGAKDDRVTHLVLDLNELTGGGISKLREVGQALENFKQAGKPIIALGDEYMQDQYYLASYADTIYLHDMGHVLLTGYASHRLYLKEAIDKLGINFHIFRAGKFKDAVEPFTRNDMSDASRQHNSQWLNSLWDHYTSRVEALRSLPVGAVNDLIANSDRALAEARGDAAQMALNAGLVDKVASRQQTRAELIELFGYDKQADSFQSVDWYRYLGHEKHLPLPGKSYVGLINATGPIYEGEQPPATVGSDTLIQLLRQVRDDSSIKALVIRIDSPGGSAFASEVIRAEIVTTRDAGIPVIVSMGSVAASGGYWIATAADEIWALPTTITGSIGVFSLIPTLEESLKKLGIHSDGVSTTPLAGALNPTRPLTEDAARVMQLSVDSIYQRFLSTVAESRGLTLEQVDRIGQGRVWSGARAAELGLVDKLGTLEDALAAAAQYAELDGWEIREISPPLTPTEQLLQQLAGVGVTLPMPDVLGQWQALGKYLPSAKLWDFAPRQVYAHCLGCGLVE</sequence>